<evidence type="ECO:0000256" key="1">
    <source>
        <dbReference type="ARBA" id="ARBA00000971"/>
    </source>
</evidence>
<keyword evidence="3" id="KW-0732">Signal</keyword>
<protein>
    <recommendedName>
        <fullName evidence="2">peptidylprolyl isomerase</fullName>
        <ecNumber evidence="2">5.2.1.8</ecNumber>
    </recommendedName>
</protein>
<reference evidence="7 8" key="1">
    <citation type="submission" date="2019-07" db="EMBL/GenBank/DDBJ databases">
        <title>Complete Genome Sequence of Leptotrichia hofstadii Strain JCM16775.</title>
        <authorList>
            <person name="Watanabe S."/>
            <person name="Cui L."/>
        </authorList>
    </citation>
    <scope>NUCLEOTIDE SEQUENCE [LARGE SCALE GENOMIC DNA]</scope>
    <source>
        <strain evidence="7 8">JCM16775</strain>
    </source>
</reference>
<dbReference type="EC" id="5.2.1.8" evidence="2"/>
<evidence type="ECO:0000256" key="3">
    <source>
        <dbReference type="ARBA" id="ARBA00022729"/>
    </source>
</evidence>
<name>A0A510JJT9_9FUSO</name>
<proteinExistence type="predicted"/>
<dbReference type="KEGG" id="lhf:JCM16775_2304"/>
<evidence type="ECO:0000256" key="4">
    <source>
        <dbReference type="ARBA" id="ARBA00023110"/>
    </source>
</evidence>
<gene>
    <name evidence="7" type="ORF">JCM16775_2304</name>
</gene>
<dbReference type="InterPro" id="IPR046357">
    <property type="entry name" value="PPIase_dom_sf"/>
</dbReference>
<feature type="domain" description="PpiC" evidence="6">
    <location>
        <begin position="99"/>
        <end position="227"/>
    </location>
</feature>
<dbReference type="SUPFAM" id="SSF109998">
    <property type="entry name" value="Triger factor/SurA peptide-binding domain-like"/>
    <property type="match status" value="1"/>
</dbReference>
<dbReference type="GO" id="GO:0003755">
    <property type="term" value="F:peptidyl-prolyl cis-trans isomerase activity"/>
    <property type="evidence" value="ECO:0007669"/>
    <property type="project" value="UniProtKB-KW"/>
</dbReference>
<organism evidence="7 8">
    <name type="scientific">Leptotrichia hofstadii</name>
    <dbReference type="NCBI Taxonomy" id="157688"/>
    <lineage>
        <taxon>Bacteria</taxon>
        <taxon>Fusobacteriati</taxon>
        <taxon>Fusobacteriota</taxon>
        <taxon>Fusobacteriia</taxon>
        <taxon>Fusobacteriales</taxon>
        <taxon>Leptotrichiaceae</taxon>
        <taxon>Leptotrichia</taxon>
    </lineage>
</organism>
<keyword evidence="8" id="KW-1185">Reference proteome</keyword>
<dbReference type="Pfam" id="PF13145">
    <property type="entry name" value="Rotamase_2"/>
    <property type="match status" value="1"/>
</dbReference>
<evidence type="ECO:0000259" key="6">
    <source>
        <dbReference type="Pfam" id="PF13145"/>
    </source>
</evidence>
<dbReference type="Proteomes" id="UP000321892">
    <property type="component" value="Chromosome"/>
</dbReference>
<keyword evidence="4" id="KW-0697">Rotamase</keyword>
<keyword evidence="5" id="KW-0413">Isomerase</keyword>
<sequence length="266" mass="29826">MLFETSDKKIKVYEKEVNNELEKSLFSSGISEKDLTPEQITQMKHSIIKNIALNRALALKAKEKKLNEDKKYTESKEILQEQLLASLATLSEVNERAKITDADAKAAYDANQASFTQPEDSVRLQVIVFQPTDAAKAEQALKEAVANPNNFTAYVNQYNPGTEQNGQTQSILLSQLASRFGSVSEAIKDVKAGQVVNKVVNDGKSLYVVKVLERNPKGLIPFESVKEAIKTQLRNQKRQIEQQTYLKSISDEFKISNMDEALKNIK</sequence>
<dbReference type="Gene3D" id="3.10.50.40">
    <property type="match status" value="1"/>
</dbReference>
<dbReference type="InterPro" id="IPR000297">
    <property type="entry name" value="PPIase_PpiC"/>
</dbReference>
<dbReference type="PANTHER" id="PTHR47245:SF1">
    <property type="entry name" value="FOLDASE PROTEIN PRSA"/>
    <property type="match status" value="1"/>
</dbReference>
<evidence type="ECO:0000256" key="2">
    <source>
        <dbReference type="ARBA" id="ARBA00013194"/>
    </source>
</evidence>
<dbReference type="PANTHER" id="PTHR47245">
    <property type="entry name" value="PEPTIDYLPROLYL ISOMERASE"/>
    <property type="match status" value="1"/>
</dbReference>
<dbReference type="EMBL" id="AP019823">
    <property type="protein sequence ID" value="BBM39572.1"/>
    <property type="molecule type" value="Genomic_DNA"/>
</dbReference>
<dbReference type="InterPro" id="IPR027304">
    <property type="entry name" value="Trigger_fact/SurA_dom_sf"/>
</dbReference>
<comment type="catalytic activity">
    <reaction evidence="1">
        <text>[protein]-peptidylproline (omega=180) = [protein]-peptidylproline (omega=0)</text>
        <dbReference type="Rhea" id="RHEA:16237"/>
        <dbReference type="Rhea" id="RHEA-COMP:10747"/>
        <dbReference type="Rhea" id="RHEA-COMP:10748"/>
        <dbReference type="ChEBI" id="CHEBI:83833"/>
        <dbReference type="ChEBI" id="CHEBI:83834"/>
        <dbReference type="EC" id="5.2.1.8"/>
    </reaction>
</comment>
<dbReference type="InterPro" id="IPR050245">
    <property type="entry name" value="PrsA_foldase"/>
</dbReference>
<dbReference type="AlphaFoldDB" id="A0A510JJT9"/>
<dbReference type="Gene3D" id="1.10.4030.10">
    <property type="entry name" value="Porin chaperone SurA, peptide-binding domain"/>
    <property type="match status" value="1"/>
</dbReference>
<evidence type="ECO:0000313" key="8">
    <source>
        <dbReference type="Proteomes" id="UP000321892"/>
    </source>
</evidence>
<evidence type="ECO:0000256" key="5">
    <source>
        <dbReference type="ARBA" id="ARBA00023235"/>
    </source>
</evidence>
<accession>A0A510JJT9</accession>
<evidence type="ECO:0000313" key="7">
    <source>
        <dbReference type="EMBL" id="BBM39572.1"/>
    </source>
</evidence>